<dbReference type="SUPFAM" id="SSF141072">
    <property type="entry name" value="CalX-like"/>
    <property type="match status" value="2"/>
</dbReference>
<proteinExistence type="predicted"/>
<dbReference type="InterPro" id="IPR051171">
    <property type="entry name" value="CaCA"/>
</dbReference>
<feature type="region of interest" description="Disordered" evidence="5">
    <location>
        <begin position="417"/>
        <end position="441"/>
    </location>
</feature>
<dbReference type="SMART" id="SM00237">
    <property type="entry name" value="Calx_beta"/>
    <property type="match status" value="2"/>
</dbReference>
<evidence type="ECO:0000256" key="6">
    <source>
        <dbReference type="SAM" id="SignalP"/>
    </source>
</evidence>
<gene>
    <name evidence="8" type="ORF">OIN59_10505</name>
</gene>
<dbReference type="PANTHER" id="PTHR11878">
    <property type="entry name" value="SODIUM/CALCIUM EXCHANGER"/>
    <property type="match status" value="1"/>
</dbReference>
<accession>A0ABT5RWV0</accession>
<keyword evidence="1 6" id="KW-0732">Signal</keyword>
<sequence>MKRWMLAAHAALALAFGSGAHADVTYYFTSPLYQTVTNYTPPCSTGTCTNLQTGAGINGWFRTASPLPPNHLLSDDITPLVTSWSFSNGSIGMSSQPARADIRVHGFKAATDAQGNIVQSIITVSRWADGAAGPHATDALVDTISANTHGSGSTMLNALCKGTATVGGVGDTCILFGTHANITSQATYPAGGTWTLDAPRPAFSAAALSATEGFAGTKVLVFTVTPDKPSATVPMSLDWRTVAGTASAGSDYTAGNGTLTWPPGNRDPQRIEITLHGDTTPEADESFSIELSHFIGMAPGATSLATGTILNDDAPAPTPTVTLGNATLTEGHAGTSLMTFTAALSSTPTAVVTMQWGTANGTAAAGSDYTAATGMLQWDAGDDLAKTFTVTIHGDTASEADETFTVALSNLAGATAGASTTGTGTITNDDGTPPPAPGGVQPVPTLSEWALITLSAALALAAALLRRRPD</sequence>
<dbReference type="InterPro" id="IPR003644">
    <property type="entry name" value="Calx_beta"/>
</dbReference>
<keyword evidence="4" id="KW-0813">Transport</keyword>
<keyword evidence="2" id="KW-0677">Repeat</keyword>
<dbReference type="Gene3D" id="2.60.40.2030">
    <property type="match status" value="2"/>
</dbReference>
<dbReference type="InterPro" id="IPR038081">
    <property type="entry name" value="CalX-like_sf"/>
</dbReference>
<dbReference type="NCBIfam" id="TIGR04174">
    <property type="entry name" value="IPTL_CTERM"/>
    <property type="match status" value="1"/>
</dbReference>
<reference evidence="8" key="1">
    <citation type="submission" date="2022-10" db="EMBL/GenBank/DDBJ databases">
        <title>Description of microaerobic benzene degrading bacteria.</title>
        <authorList>
            <person name="Bedics A."/>
            <person name="Tancsics A."/>
            <person name="Banerjee S."/>
        </authorList>
    </citation>
    <scope>NUCLEOTIDE SEQUENCE</scope>
    <source>
        <strain evidence="8">D2M1</strain>
    </source>
</reference>
<evidence type="ECO:0000256" key="2">
    <source>
        <dbReference type="ARBA" id="ARBA00022737"/>
    </source>
</evidence>
<evidence type="ECO:0000313" key="9">
    <source>
        <dbReference type="Proteomes" id="UP001148932"/>
    </source>
</evidence>
<evidence type="ECO:0000259" key="7">
    <source>
        <dbReference type="SMART" id="SM00237"/>
    </source>
</evidence>
<protein>
    <submittedName>
        <fullName evidence="8">IPTL-CTERM sorting domain-containing protein</fullName>
    </submittedName>
</protein>
<comment type="caution">
    <text evidence="8">The sequence shown here is derived from an EMBL/GenBank/DDBJ whole genome shotgun (WGS) entry which is preliminary data.</text>
</comment>
<name>A0ABT5RWV0_9BURK</name>
<evidence type="ECO:0000256" key="4">
    <source>
        <dbReference type="ARBA" id="ARBA00023065"/>
    </source>
</evidence>
<dbReference type="InterPro" id="IPR026442">
    <property type="entry name" value="IPTL_CTERM"/>
</dbReference>
<feature type="domain" description="Calx-beta" evidence="7">
    <location>
        <begin position="193"/>
        <end position="292"/>
    </location>
</feature>
<dbReference type="EMBL" id="JAPCKI010000005">
    <property type="protein sequence ID" value="MDD2177865.1"/>
    <property type="molecule type" value="Genomic_DNA"/>
</dbReference>
<keyword evidence="4" id="KW-0406">Ion transport</keyword>
<feature type="compositionally biased region" description="Low complexity" evidence="5">
    <location>
        <begin position="417"/>
        <end position="431"/>
    </location>
</feature>
<evidence type="ECO:0000313" key="8">
    <source>
        <dbReference type="EMBL" id="MDD2177865.1"/>
    </source>
</evidence>
<dbReference type="RefSeq" id="WP_274109995.1">
    <property type="nucleotide sequence ID" value="NZ_JAPCKI010000005.1"/>
</dbReference>
<dbReference type="PANTHER" id="PTHR11878:SF65">
    <property type="entry name" value="NA_CA-EXCHANGE PROTEIN, ISOFORM G"/>
    <property type="match status" value="1"/>
</dbReference>
<feature type="chain" id="PRO_5047098492" evidence="6">
    <location>
        <begin position="23"/>
        <end position="470"/>
    </location>
</feature>
<dbReference type="Pfam" id="PF18203">
    <property type="entry name" value="IPTL-CTERM"/>
    <property type="match status" value="1"/>
</dbReference>
<feature type="domain" description="Calx-beta" evidence="7">
    <location>
        <begin position="305"/>
        <end position="409"/>
    </location>
</feature>
<dbReference type="Pfam" id="PF03160">
    <property type="entry name" value="Calx-beta"/>
    <property type="match status" value="2"/>
</dbReference>
<evidence type="ECO:0000256" key="1">
    <source>
        <dbReference type="ARBA" id="ARBA00022729"/>
    </source>
</evidence>
<dbReference type="Proteomes" id="UP001148932">
    <property type="component" value="Unassembled WGS sequence"/>
</dbReference>
<feature type="signal peptide" evidence="6">
    <location>
        <begin position="1"/>
        <end position="22"/>
    </location>
</feature>
<organism evidence="8 9">
    <name type="scientific">Acidovorax benzenivorans</name>
    <dbReference type="NCBI Taxonomy" id="2987520"/>
    <lineage>
        <taxon>Bacteria</taxon>
        <taxon>Pseudomonadati</taxon>
        <taxon>Pseudomonadota</taxon>
        <taxon>Betaproteobacteria</taxon>
        <taxon>Burkholderiales</taxon>
        <taxon>Comamonadaceae</taxon>
        <taxon>Acidovorax</taxon>
    </lineage>
</organism>
<keyword evidence="9" id="KW-1185">Reference proteome</keyword>
<evidence type="ECO:0000256" key="5">
    <source>
        <dbReference type="SAM" id="MobiDB-lite"/>
    </source>
</evidence>
<keyword evidence="3" id="KW-0106">Calcium</keyword>
<evidence type="ECO:0000256" key="3">
    <source>
        <dbReference type="ARBA" id="ARBA00022837"/>
    </source>
</evidence>